<dbReference type="Gene3D" id="6.10.250.690">
    <property type="match status" value="1"/>
</dbReference>
<evidence type="ECO:0000256" key="3">
    <source>
        <dbReference type="ARBA" id="ARBA00023015"/>
    </source>
</evidence>
<dbReference type="SUPFAM" id="SSF52172">
    <property type="entry name" value="CheY-like"/>
    <property type="match status" value="1"/>
</dbReference>
<keyword evidence="1 6" id="KW-0597">Phosphoprotein</keyword>
<evidence type="ECO:0000313" key="10">
    <source>
        <dbReference type="EMBL" id="NCI49625.1"/>
    </source>
</evidence>
<evidence type="ECO:0000259" key="9">
    <source>
        <dbReference type="PROSITE" id="PS51755"/>
    </source>
</evidence>
<dbReference type="Pfam" id="PF00072">
    <property type="entry name" value="Response_reg"/>
    <property type="match status" value="1"/>
</dbReference>
<dbReference type="Gene3D" id="3.40.50.2300">
    <property type="match status" value="1"/>
</dbReference>
<dbReference type="Proteomes" id="UP000753802">
    <property type="component" value="Unassembled WGS sequence"/>
</dbReference>
<dbReference type="InterPro" id="IPR039420">
    <property type="entry name" value="WalR-like"/>
</dbReference>
<evidence type="ECO:0000256" key="5">
    <source>
        <dbReference type="ARBA" id="ARBA00023163"/>
    </source>
</evidence>
<evidence type="ECO:0000256" key="2">
    <source>
        <dbReference type="ARBA" id="ARBA00023012"/>
    </source>
</evidence>
<evidence type="ECO:0000256" key="6">
    <source>
        <dbReference type="PROSITE-ProRule" id="PRU00169"/>
    </source>
</evidence>
<evidence type="ECO:0000259" key="8">
    <source>
        <dbReference type="PROSITE" id="PS50110"/>
    </source>
</evidence>
<evidence type="ECO:0000313" key="11">
    <source>
        <dbReference type="Proteomes" id="UP000753802"/>
    </source>
</evidence>
<sequence>MTILIVEDEKKIADSLKKGLEELDYEVTIAYDGKMGEKLFNHQSFDLVILDINLPEINGLELCKRIRSKNTSIPVLMLTTFGSVPDKVEGFNAGADDYVVKPFSFAELTVRIRALLKRSSNENLPVGNVLQFADLEMNLDTKQVTRSGTTIPLTAKEFQLLEYLMRNKKRVVSRTAIGEHVWNIDFDTNTNTIEVYINYLRKKIDKDFPVKLIHTQVGFGYIMKENES</sequence>
<dbReference type="CDD" id="cd17624">
    <property type="entry name" value="REC_OmpR_PmrA-like"/>
    <property type="match status" value="1"/>
</dbReference>
<dbReference type="RefSeq" id="WP_161817937.1">
    <property type="nucleotide sequence ID" value="NZ_JAACJS010000011.1"/>
</dbReference>
<protein>
    <submittedName>
        <fullName evidence="10">Response regulator transcription factor</fullName>
    </submittedName>
</protein>
<dbReference type="Pfam" id="PF00486">
    <property type="entry name" value="Trans_reg_C"/>
    <property type="match status" value="1"/>
</dbReference>
<dbReference type="PANTHER" id="PTHR48111:SF22">
    <property type="entry name" value="REGULATOR OF RPOS"/>
    <property type="match status" value="1"/>
</dbReference>
<keyword evidence="5" id="KW-0804">Transcription</keyword>
<reference evidence="10 11" key="1">
    <citation type="submission" date="2020-01" db="EMBL/GenBank/DDBJ databases">
        <title>Genome analysis.</title>
        <authorList>
            <person name="Wu S."/>
            <person name="Wang G."/>
        </authorList>
    </citation>
    <scope>NUCLEOTIDE SEQUENCE [LARGE SCALE GENOMIC DNA]</scope>
    <source>
        <strain evidence="10 11">SYL130</strain>
    </source>
</reference>
<accession>A0ABW9ZX70</accession>
<dbReference type="PROSITE" id="PS51755">
    <property type="entry name" value="OMPR_PHOB"/>
    <property type="match status" value="1"/>
</dbReference>
<dbReference type="InterPro" id="IPR001867">
    <property type="entry name" value="OmpR/PhoB-type_DNA-bd"/>
</dbReference>
<evidence type="ECO:0000256" key="4">
    <source>
        <dbReference type="ARBA" id="ARBA00023125"/>
    </source>
</evidence>
<dbReference type="InterPro" id="IPR036388">
    <property type="entry name" value="WH-like_DNA-bd_sf"/>
</dbReference>
<feature type="DNA-binding region" description="OmpR/PhoB-type" evidence="7">
    <location>
        <begin position="127"/>
        <end position="225"/>
    </location>
</feature>
<gene>
    <name evidence="10" type="ORF">GWC95_06810</name>
</gene>
<keyword evidence="2" id="KW-0902">Two-component regulatory system</keyword>
<dbReference type="CDD" id="cd00383">
    <property type="entry name" value="trans_reg_C"/>
    <property type="match status" value="1"/>
</dbReference>
<feature type="domain" description="OmpR/PhoB-type" evidence="9">
    <location>
        <begin position="127"/>
        <end position="225"/>
    </location>
</feature>
<name>A0ABW9ZX70_9BACT</name>
<dbReference type="InterPro" id="IPR011006">
    <property type="entry name" value="CheY-like_superfamily"/>
</dbReference>
<dbReference type="PANTHER" id="PTHR48111">
    <property type="entry name" value="REGULATOR OF RPOS"/>
    <property type="match status" value="1"/>
</dbReference>
<organism evidence="10 11">
    <name type="scientific">Sediminibacterium roseum</name>
    <dbReference type="NCBI Taxonomy" id="1978412"/>
    <lineage>
        <taxon>Bacteria</taxon>
        <taxon>Pseudomonadati</taxon>
        <taxon>Bacteroidota</taxon>
        <taxon>Chitinophagia</taxon>
        <taxon>Chitinophagales</taxon>
        <taxon>Chitinophagaceae</taxon>
        <taxon>Sediminibacterium</taxon>
    </lineage>
</organism>
<evidence type="ECO:0000256" key="1">
    <source>
        <dbReference type="ARBA" id="ARBA00022553"/>
    </source>
</evidence>
<dbReference type="SMART" id="SM00862">
    <property type="entry name" value="Trans_reg_C"/>
    <property type="match status" value="1"/>
</dbReference>
<evidence type="ECO:0000256" key="7">
    <source>
        <dbReference type="PROSITE-ProRule" id="PRU01091"/>
    </source>
</evidence>
<dbReference type="InterPro" id="IPR001789">
    <property type="entry name" value="Sig_transdc_resp-reg_receiver"/>
</dbReference>
<dbReference type="EMBL" id="JAACJS010000011">
    <property type="protein sequence ID" value="NCI49625.1"/>
    <property type="molecule type" value="Genomic_DNA"/>
</dbReference>
<dbReference type="SMART" id="SM00448">
    <property type="entry name" value="REC"/>
    <property type="match status" value="1"/>
</dbReference>
<feature type="modified residue" description="4-aspartylphosphate" evidence="6">
    <location>
        <position position="51"/>
    </location>
</feature>
<keyword evidence="4 7" id="KW-0238">DNA-binding</keyword>
<feature type="domain" description="Response regulatory" evidence="8">
    <location>
        <begin position="2"/>
        <end position="116"/>
    </location>
</feature>
<dbReference type="Gene3D" id="1.10.10.10">
    <property type="entry name" value="Winged helix-like DNA-binding domain superfamily/Winged helix DNA-binding domain"/>
    <property type="match status" value="1"/>
</dbReference>
<keyword evidence="3" id="KW-0805">Transcription regulation</keyword>
<proteinExistence type="predicted"/>
<keyword evidence="11" id="KW-1185">Reference proteome</keyword>
<comment type="caution">
    <text evidence="10">The sequence shown here is derived from an EMBL/GenBank/DDBJ whole genome shotgun (WGS) entry which is preliminary data.</text>
</comment>
<dbReference type="PROSITE" id="PS50110">
    <property type="entry name" value="RESPONSE_REGULATORY"/>
    <property type="match status" value="1"/>
</dbReference>